<evidence type="ECO:0000313" key="4">
    <source>
        <dbReference type="Proteomes" id="UP000001064"/>
    </source>
</evidence>
<dbReference type="InterPro" id="IPR000073">
    <property type="entry name" value="AB_hydrolase_1"/>
</dbReference>
<dbReference type="OrthoDB" id="408373at2759"/>
<proteinExistence type="predicted"/>
<feature type="non-terminal residue" evidence="3">
    <location>
        <position position="1"/>
    </location>
</feature>
<dbReference type="FunCoup" id="F0ZPZ8">
    <property type="interactions" value="12"/>
</dbReference>
<gene>
    <name evidence="3" type="ORF">DICPUDRAFT_35893</name>
</gene>
<name>F0ZPZ8_DICPU</name>
<dbReference type="PANTHER" id="PTHR43194">
    <property type="entry name" value="HYDROLASE ALPHA/BETA FOLD FAMILY"/>
    <property type="match status" value="1"/>
</dbReference>
<reference evidence="4" key="1">
    <citation type="journal article" date="2011" name="Genome Biol.">
        <title>Comparative genomics of the social amoebae Dictyostelium discoideum and Dictyostelium purpureum.</title>
        <authorList>
            <consortium name="US DOE Joint Genome Institute (JGI-PGF)"/>
            <person name="Sucgang R."/>
            <person name="Kuo A."/>
            <person name="Tian X."/>
            <person name="Salerno W."/>
            <person name="Parikh A."/>
            <person name="Feasley C.L."/>
            <person name="Dalin E."/>
            <person name="Tu H."/>
            <person name="Huang E."/>
            <person name="Barry K."/>
            <person name="Lindquist E."/>
            <person name="Shapiro H."/>
            <person name="Bruce D."/>
            <person name="Schmutz J."/>
            <person name="Salamov A."/>
            <person name="Fey P."/>
            <person name="Gaudet P."/>
            <person name="Anjard C."/>
            <person name="Babu M.M."/>
            <person name="Basu S."/>
            <person name="Bushmanova Y."/>
            <person name="van der Wel H."/>
            <person name="Katoh-Kurasawa M."/>
            <person name="Dinh C."/>
            <person name="Coutinho P.M."/>
            <person name="Saito T."/>
            <person name="Elias M."/>
            <person name="Schaap P."/>
            <person name="Kay R.R."/>
            <person name="Henrissat B."/>
            <person name="Eichinger L."/>
            <person name="Rivero F."/>
            <person name="Putnam N.H."/>
            <person name="West C.M."/>
            <person name="Loomis W.F."/>
            <person name="Chisholm R.L."/>
            <person name="Shaulsky G."/>
            <person name="Strassmann J.E."/>
            <person name="Queller D.C."/>
            <person name="Kuspa A."/>
            <person name="Grigoriev I.V."/>
        </authorList>
    </citation>
    <scope>NUCLEOTIDE SEQUENCE [LARGE SCALE GENOMIC DNA]</scope>
    <source>
        <strain evidence="4">QSDP1</strain>
    </source>
</reference>
<dbReference type="GO" id="GO:0019433">
    <property type="term" value="P:triglyceride catabolic process"/>
    <property type="evidence" value="ECO:0000318"/>
    <property type="project" value="GO_Central"/>
</dbReference>
<feature type="signal peptide" evidence="1">
    <location>
        <begin position="1"/>
        <end position="20"/>
    </location>
</feature>
<keyword evidence="1" id="KW-0732">Signal</keyword>
<dbReference type="Pfam" id="PF00561">
    <property type="entry name" value="Abhydrolase_1"/>
    <property type="match status" value="1"/>
</dbReference>
<dbReference type="InterPro" id="IPR029058">
    <property type="entry name" value="AB_hydrolase_fold"/>
</dbReference>
<feature type="chain" id="PRO_5003261889" description="AB hydrolase-1 domain-containing protein" evidence="1">
    <location>
        <begin position="21"/>
        <end position="261"/>
    </location>
</feature>
<dbReference type="GeneID" id="10502630"/>
<evidence type="ECO:0000256" key="1">
    <source>
        <dbReference type="SAM" id="SignalP"/>
    </source>
</evidence>
<dbReference type="SUPFAM" id="SSF53474">
    <property type="entry name" value="alpha/beta-Hydrolases"/>
    <property type="match status" value="1"/>
</dbReference>
<dbReference type="InterPro" id="IPR050228">
    <property type="entry name" value="Carboxylesterase_BioH"/>
</dbReference>
<dbReference type="AlphaFoldDB" id="F0ZPZ8"/>
<dbReference type="OMA" id="FHSTLCN"/>
<dbReference type="KEGG" id="dpp:DICPUDRAFT_35893"/>
<dbReference type="PANTHER" id="PTHR43194:SF2">
    <property type="entry name" value="PEROXISOMAL MEMBRANE PROTEIN LPX1"/>
    <property type="match status" value="1"/>
</dbReference>
<dbReference type="eggNOG" id="KOG4178">
    <property type="taxonomic scope" value="Eukaryota"/>
</dbReference>
<organism evidence="3 4">
    <name type="scientific">Dictyostelium purpureum</name>
    <name type="common">Slime mold</name>
    <dbReference type="NCBI Taxonomy" id="5786"/>
    <lineage>
        <taxon>Eukaryota</taxon>
        <taxon>Amoebozoa</taxon>
        <taxon>Evosea</taxon>
        <taxon>Eumycetozoa</taxon>
        <taxon>Dictyostelia</taxon>
        <taxon>Dictyosteliales</taxon>
        <taxon>Dictyosteliaceae</taxon>
        <taxon>Dictyostelium</taxon>
    </lineage>
</organism>
<dbReference type="GO" id="GO:0004806">
    <property type="term" value="F:triacylglycerol lipase activity"/>
    <property type="evidence" value="ECO:0000318"/>
    <property type="project" value="GO_Central"/>
</dbReference>
<sequence length="261" mass="29716">IVLCLHGLSWWAMSFHPIVQDLIENEYSVLLFDFYGRGRSESQDTIAYTLDLFLTQAIDLLDYLNINNIYLIGYSMGGAVATLFAATHPQRLIKVCELGPAIVPVPVPLMGRIVTLPYVGKFLFRFFGAQAMLKRLETERFRNDISDYSSIDPLVIDDLVEKTRWMINQKPNYLYAFHSTLCNIPFSSGFVHLFPQIPSTLPILIILGTKDQVIPFEVSTNTFKQNFQNARVESVECGHSFTLEKAKQVADLIVRFLKEPL</sequence>
<dbReference type="STRING" id="5786.F0ZPZ8"/>
<dbReference type="InParanoid" id="F0ZPZ8"/>
<evidence type="ECO:0000259" key="2">
    <source>
        <dbReference type="Pfam" id="PF00561"/>
    </source>
</evidence>
<feature type="domain" description="AB hydrolase-1" evidence="2">
    <location>
        <begin position="2"/>
        <end position="245"/>
    </location>
</feature>
<dbReference type="VEuPathDB" id="AmoebaDB:DICPUDRAFT_35893"/>
<evidence type="ECO:0000313" key="3">
    <source>
        <dbReference type="EMBL" id="EGC33959.1"/>
    </source>
</evidence>
<dbReference type="RefSeq" id="XP_003289492.1">
    <property type="nucleotide sequence ID" value="XM_003289444.2"/>
</dbReference>
<protein>
    <recommendedName>
        <fullName evidence="2">AB hydrolase-1 domain-containing protein</fullName>
    </recommendedName>
</protein>
<accession>F0ZPZ8</accession>
<dbReference type="EMBL" id="GL871118">
    <property type="protein sequence ID" value="EGC33959.1"/>
    <property type="molecule type" value="Genomic_DNA"/>
</dbReference>
<dbReference type="Proteomes" id="UP000001064">
    <property type="component" value="Unassembled WGS sequence"/>
</dbReference>
<dbReference type="Gene3D" id="3.40.50.1820">
    <property type="entry name" value="alpha/beta hydrolase"/>
    <property type="match status" value="1"/>
</dbReference>
<dbReference type="PRINTS" id="PR00111">
    <property type="entry name" value="ABHYDROLASE"/>
</dbReference>
<keyword evidence="4" id="KW-1185">Reference proteome</keyword>